<dbReference type="InterPro" id="IPR036890">
    <property type="entry name" value="HATPase_C_sf"/>
</dbReference>
<dbReference type="CDD" id="cd00082">
    <property type="entry name" value="HisKA"/>
    <property type="match status" value="1"/>
</dbReference>
<dbReference type="PRINTS" id="PR00344">
    <property type="entry name" value="BCTRLSENSOR"/>
</dbReference>
<dbReference type="EMBL" id="UWOC01000139">
    <property type="protein sequence ID" value="VCU09048.1"/>
    <property type="molecule type" value="Genomic_DNA"/>
</dbReference>
<dbReference type="InterPro" id="IPR036097">
    <property type="entry name" value="HisK_dim/P_sf"/>
</dbReference>
<accession>A0A3S4BWD3</accession>
<keyword evidence="10" id="KW-0902">Two-component regulatory system</keyword>
<dbReference type="SMART" id="SM00388">
    <property type="entry name" value="HisKA"/>
    <property type="match status" value="1"/>
</dbReference>
<dbReference type="GO" id="GO:0000155">
    <property type="term" value="F:phosphorelay sensor kinase activity"/>
    <property type="evidence" value="ECO:0007669"/>
    <property type="project" value="InterPro"/>
</dbReference>
<evidence type="ECO:0000256" key="1">
    <source>
        <dbReference type="ARBA" id="ARBA00000085"/>
    </source>
</evidence>
<dbReference type="PANTHER" id="PTHR45453:SF1">
    <property type="entry name" value="PHOSPHATE REGULON SENSOR PROTEIN PHOR"/>
    <property type="match status" value="1"/>
</dbReference>
<keyword evidence="9" id="KW-0067">ATP-binding</keyword>
<evidence type="ECO:0000256" key="9">
    <source>
        <dbReference type="ARBA" id="ARBA00022840"/>
    </source>
</evidence>
<evidence type="ECO:0000256" key="11">
    <source>
        <dbReference type="ARBA" id="ARBA00023136"/>
    </source>
</evidence>
<dbReference type="GO" id="GO:0005524">
    <property type="term" value="F:ATP binding"/>
    <property type="evidence" value="ECO:0007669"/>
    <property type="project" value="UniProtKB-KW"/>
</dbReference>
<evidence type="ECO:0000256" key="7">
    <source>
        <dbReference type="ARBA" id="ARBA00022741"/>
    </source>
</evidence>
<organism evidence="13 14">
    <name type="scientific">Rhodoplanes serenus</name>
    <dbReference type="NCBI Taxonomy" id="200615"/>
    <lineage>
        <taxon>Bacteria</taxon>
        <taxon>Pseudomonadati</taxon>
        <taxon>Pseudomonadota</taxon>
        <taxon>Alphaproteobacteria</taxon>
        <taxon>Hyphomicrobiales</taxon>
        <taxon>Nitrobacteraceae</taxon>
        <taxon>Rhodoplanes</taxon>
    </lineage>
</organism>
<evidence type="ECO:0000313" key="14">
    <source>
        <dbReference type="Proteomes" id="UP000289200"/>
    </source>
</evidence>
<comment type="caution">
    <text evidence="13">The sequence shown here is derived from an EMBL/GenBank/DDBJ whole genome shotgun (WGS) entry which is preliminary data.</text>
</comment>
<feature type="domain" description="Histidine kinase" evidence="12">
    <location>
        <begin position="221"/>
        <end position="443"/>
    </location>
</feature>
<evidence type="ECO:0000256" key="8">
    <source>
        <dbReference type="ARBA" id="ARBA00022777"/>
    </source>
</evidence>
<comment type="catalytic activity">
    <reaction evidence="1">
        <text>ATP + protein L-histidine = ADP + protein N-phospho-L-histidine.</text>
        <dbReference type="EC" id="2.7.13.3"/>
    </reaction>
</comment>
<keyword evidence="8" id="KW-0418">Kinase</keyword>
<evidence type="ECO:0000256" key="4">
    <source>
        <dbReference type="ARBA" id="ARBA00022475"/>
    </source>
</evidence>
<keyword evidence="5" id="KW-0597">Phosphoprotein</keyword>
<dbReference type="EC" id="2.7.13.3" evidence="3"/>
<keyword evidence="11" id="KW-0472">Membrane</keyword>
<evidence type="ECO:0000256" key="2">
    <source>
        <dbReference type="ARBA" id="ARBA00004236"/>
    </source>
</evidence>
<dbReference type="Proteomes" id="UP000289200">
    <property type="component" value="Unassembled WGS sequence"/>
</dbReference>
<dbReference type="Gene3D" id="3.30.565.10">
    <property type="entry name" value="Histidine kinase-like ATPase, C-terminal domain"/>
    <property type="match status" value="1"/>
</dbReference>
<dbReference type="AlphaFoldDB" id="A0A3S4BWD3"/>
<dbReference type="InterPro" id="IPR003661">
    <property type="entry name" value="HisK_dim/P_dom"/>
</dbReference>
<keyword evidence="7" id="KW-0547">Nucleotide-binding</keyword>
<dbReference type="SUPFAM" id="SSF55874">
    <property type="entry name" value="ATPase domain of HSP90 chaperone/DNA topoisomerase II/histidine kinase"/>
    <property type="match status" value="1"/>
</dbReference>
<dbReference type="InterPro" id="IPR050351">
    <property type="entry name" value="BphY/WalK/GraS-like"/>
</dbReference>
<dbReference type="InterPro" id="IPR004358">
    <property type="entry name" value="Sig_transdc_His_kin-like_C"/>
</dbReference>
<dbReference type="Pfam" id="PF00512">
    <property type="entry name" value="HisKA"/>
    <property type="match status" value="1"/>
</dbReference>
<dbReference type="FunFam" id="1.10.287.130:FF:000008">
    <property type="entry name" value="Two-component sensor histidine kinase"/>
    <property type="match status" value="1"/>
</dbReference>
<comment type="subcellular location">
    <subcellularLocation>
        <location evidence="2">Cell membrane</location>
    </subcellularLocation>
</comment>
<evidence type="ECO:0000256" key="3">
    <source>
        <dbReference type="ARBA" id="ARBA00012438"/>
    </source>
</evidence>
<keyword evidence="14" id="KW-1185">Reference proteome</keyword>
<dbReference type="RefSeq" id="WP_129609032.1">
    <property type="nucleotide sequence ID" value="NZ_UWOC01000139.1"/>
</dbReference>
<keyword evidence="6" id="KW-0808">Transferase</keyword>
<dbReference type="GO" id="GO:0016036">
    <property type="term" value="P:cellular response to phosphate starvation"/>
    <property type="evidence" value="ECO:0007669"/>
    <property type="project" value="TreeGrafter"/>
</dbReference>
<dbReference type="GO" id="GO:0005886">
    <property type="term" value="C:plasma membrane"/>
    <property type="evidence" value="ECO:0007669"/>
    <property type="project" value="UniProtKB-SubCell"/>
</dbReference>
<evidence type="ECO:0000256" key="5">
    <source>
        <dbReference type="ARBA" id="ARBA00022553"/>
    </source>
</evidence>
<proteinExistence type="predicted"/>
<name>A0A3S4BWD3_9BRAD</name>
<reference evidence="14" key="1">
    <citation type="submission" date="2018-10" db="EMBL/GenBank/DDBJ databases">
        <authorList>
            <person name="Peiro R."/>
            <person name="Begona"/>
            <person name="Cbmso G."/>
            <person name="Lopez M."/>
            <person name="Gonzalez S."/>
            <person name="Sacristan E."/>
            <person name="Castillo E."/>
        </authorList>
    </citation>
    <scope>NUCLEOTIDE SEQUENCE [LARGE SCALE GENOMIC DNA]</scope>
</reference>
<sequence>MPSTEERPSGREPLRRRIAAVADGWSRLRLVLPVAVLAVGVAVAAGELRGVPAALIVAAIAAAAVADMRRSGGGKAAAVSDVDGQPETDDPLVDVVVSGLADPVIVLEPSGLVRAFNRRAAELAPALATARPLSFALRHPGVLDAVRKAAEGTAPERVEMFQRVPAERWWEAVVAPVQRPRPAGGAARVGIARRDRLLVVTFHDLTPLRRSEQMRVDFIANASHELRTPLASLSGFIDTLQGPARADAAARERFLGIMKAQAGRMARLIDDLLSLSRIELKVHIRPESPVELVLLLRQVTDGLQPIAGERGVVIVFEPPDGAVTVAGDRDELVRAFENLVENGLKYGASGGRVELAIACETGPQGREAVVSIRDYGPGIAPEHLPRLTERFYRADVAESRAQGGTGLGLALVKHILQRHRGRLAIDSAPGAGALFTVRLPIVTETPPTRESDAASAA</sequence>
<evidence type="ECO:0000256" key="6">
    <source>
        <dbReference type="ARBA" id="ARBA00022679"/>
    </source>
</evidence>
<dbReference type="PROSITE" id="PS50109">
    <property type="entry name" value="HIS_KIN"/>
    <property type="match status" value="1"/>
</dbReference>
<keyword evidence="4" id="KW-1003">Cell membrane</keyword>
<dbReference type="InterPro" id="IPR005467">
    <property type="entry name" value="His_kinase_dom"/>
</dbReference>
<dbReference type="SMART" id="SM00387">
    <property type="entry name" value="HATPase_c"/>
    <property type="match status" value="1"/>
</dbReference>
<evidence type="ECO:0000256" key="10">
    <source>
        <dbReference type="ARBA" id="ARBA00023012"/>
    </source>
</evidence>
<dbReference type="Gene3D" id="1.10.287.130">
    <property type="match status" value="1"/>
</dbReference>
<dbReference type="CDD" id="cd00075">
    <property type="entry name" value="HATPase"/>
    <property type="match status" value="1"/>
</dbReference>
<dbReference type="InterPro" id="IPR003594">
    <property type="entry name" value="HATPase_dom"/>
</dbReference>
<dbReference type="PANTHER" id="PTHR45453">
    <property type="entry name" value="PHOSPHATE REGULON SENSOR PROTEIN PHOR"/>
    <property type="match status" value="1"/>
</dbReference>
<dbReference type="SUPFAM" id="SSF47384">
    <property type="entry name" value="Homodimeric domain of signal transducing histidine kinase"/>
    <property type="match status" value="1"/>
</dbReference>
<protein>
    <recommendedName>
        <fullName evidence="3">histidine kinase</fullName>
        <ecNumber evidence="3">2.7.13.3</ecNumber>
    </recommendedName>
</protein>
<dbReference type="FunFam" id="3.30.565.10:FF:000006">
    <property type="entry name" value="Sensor histidine kinase WalK"/>
    <property type="match status" value="1"/>
</dbReference>
<dbReference type="Pfam" id="PF02518">
    <property type="entry name" value="HATPase_c"/>
    <property type="match status" value="1"/>
</dbReference>
<dbReference type="GO" id="GO:0004721">
    <property type="term" value="F:phosphoprotein phosphatase activity"/>
    <property type="evidence" value="ECO:0007669"/>
    <property type="project" value="TreeGrafter"/>
</dbReference>
<evidence type="ECO:0000313" key="13">
    <source>
        <dbReference type="EMBL" id="VCU09048.1"/>
    </source>
</evidence>
<gene>
    <name evidence="13" type="primary">phoR_2</name>
    <name evidence="13" type="ORF">RHODGE_RHODGE_02221</name>
</gene>
<evidence type="ECO:0000259" key="12">
    <source>
        <dbReference type="PROSITE" id="PS50109"/>
    </source>
</evidence>
<dbReference type="OrthoDB" id="9813151at2"/>